<keyword evidence="2" id="KW-0812">Transmembrane</keyword>
<keyword evidence="4" id="KW-1185">Reference proteome</keyword>
<feature type="transmembrane region" description="Helical" evidence="2">
    <location>
        <begin position="35"/>
        <end position="56"/>
    </location>
</feature>
<accession>A0ABR1I744</accession>
<name>A0ABR1I744_9HYPO</name>
<feature type="transmembrane region" description="Helical" evidence="2">
    <location>
        <begin position="217"/>
        <end position="239"/>
    </location>
</feature>
<evidence type="ECO:0000256" key="2">
    <source>
        <dbReference type="SAM" id="Phobius"/>
    </source>
</evidence>
<evidence type="ECO:0000313" key="4">
    <source>
        <dbReference type="Proteomes" id="UP001498421"/>
    </source>
</evidence>
<keyword evidence="2" id="KW-1133">Transmembrane helix</keyword>
<gene>
    <name evidence="3" type="ORF">QQZ08_004609</name>
</gene>
<protein>
    <submittedName>
        <fullName evidence="3">Uncharacterized protein</fullName>
    </submittedName>
</protein>
<keyword evidence="2" id="KW-0472">Membrane</keyword>
<evidence type="ECO:0000313" key="3">
    <source>
        <dbReference type="EMBL" id="KAK7428839.1"/>
    </source>
</evidence>
<reference evidence="3 4" key="1">
    <citation type="journal article" date="2025" name="Microbiol. Resour. Announc.">
        <title>Draft genome sequences for Neonectria magnoliae and Neonectria punicea, canker pathogens of Liriodendron tulipifera and Acer saccharum in West Virginia.</title>
        <authorList>
            <person name="Petronek H.M."/>
            <person name="Kasson M.T."/>
            <person name="Metheny A.M."/>
            <person name="Stauder C.M."/>
            <person name="Lovett B."/>
            <person name="Lynch S.C."/>
            <person name="Garnas J.R."/>
            <person name="Kasson L.R."/>
            <person name="Stajich J.E."/>
        </authorList>
    </citation>
    <scope>NUCLEOTIDE SEQUENCE [LARGE SCALE GENOMIC DNA]</scope>
    <source>
        <strain evidence="3 4">NRRL 64651</strain>
    </source>
</reference>
<feature type="region of interest" description="Disordered" evidence="1">
    <location>
        <begin position="178"/>
        <end position="211"/>
    </location>
</feature>
<sequence>MKLAMWPFWSASLSSRLSLWNASLSARLLSLYPLINLLAFAAALLLASFLLHVAFIKLPPVTVNSMSISGRRRRYPGSSTQAQVNAQLMTDQRAAAASHPSSGFSMLRFQVGLPGTNSQQPVEICFHDSFQPRPANPLSLHLDDDSLAMIHPAPALVAPEPPGVVVDCGRVELFEPNSINDAPDSIHDPLDSIDSAPDSKARGRSSPASTQSASSSWTVVTIASLLLSLVFSVLIWSSYRHPEALPTRVIQPHRMVQNFTTRAIYLPVSLFHTADKVTDAPPDSLALDSPHMGSPRMCVPTNISNLMSFAERDMIQKVSDRERFIAFELGEERRYFAADYMTFALGNWTLQDVADTHSTAAIHEMYITRVWDDVGMDYRVGWLLDHRYAVDRLQRRLRDIQIESPGEDDMYFLPVNSSENAQPSNITRKTRRRISLAAYKVILAYRSFLRLETFPYTCSFFDRCRDVNEAPPGYSSVHPACWVIANGADSEGYSYTHGDERVALLFEHFERWVEQMGAHINSTTGPFPNFWVDDESVWPDDPPADGVLKLAEDLVGMFVLANRMVEMAKVADTYEPEKDDGDDDGRDKWSSFWAKMMRTLTGRGEQKDEYLPSAAWRLQEAIDTHLVPQIRIVLSVVLDFSHTCHELRKLRGAIEMLSTPQGWTTDVDGEGRVALTIPHPTDQANMLVSYDRWLQYCSRQVVAASEFWWVLEGRCLGKVYRQYDEENEQRWNRRQI</sequence>
<comment type="caution">
    <text evidence="3">The sequence shown here is derived from an EMBL/GenBank/DDBJ whole genome shotgun (WGS) entry which is preliminary data.</text>
</comment>
<organism evidence="3 4">
    <name type="scientific">Neonectria magnoliae</name>
    <dbReference type="NCBI Taxonomy" id="2732573"/>
    <lineage>
        <taxon>Eukaryota</taxon>
        <taxon>Fungi</taxon>
        <taxon>Dikarya</taxon>
        <taxon>Ascomycota</taxon>
        <taxon>Pezizomycotina</taxon>
        <taxon>Sordariomycetes</taxon>
        <taxon>Hypocreomycetidae</taxon>
        <taxon>Hypocreales</taxon>
        <taxon>Nectriaceae</taxon>
        <taxon>Neonectria</taxon>
    </lineage>
</organism>
<proteinExistence type="predicted"/>
<dbReference type="EMBL" id="JAZAVK010000036">
    <property type="protein sequence ID" value="KAK7428839.1"/>
    <property type="molecule type" value="Genomic_DNA"/>
</dbReference>
<dbReference type="Proteomes" id="UP001498421">
    <property type="component" value="Unassembled WGS sequence"/>
</dbReference>
<evidence type="ECO:0000256" key="1">
    <source>
        <dbReference type="SAM" id="MobiDB-lite"/>
    </source>
</evidence>